<feature type="non-terminal residue" evidence="1">
    <location>
        <position position="1"/>
    </location>
</feature>
<keyword evidence="2" id="KW-1185">Reference proteome</keyword>
<gene>
    <name evidence="1" type="ORF">PFISCL1PPCAC_20154</name>
</gene>
<dbReference type="AlphaFoldDB" id="A0AAV5WFY9"/>
<comment type="caution">
    <text evidence="1">The sequence shown here is derived from an EMBL/GenBank/DDBJ whole genome shotgun (WGS) entry which is preliminary data.</text>
</comment>
<organism evidence="1 2">
    <name type="scientific">Pristionchus fissidentatus</name>
    <dbReference type="NCBI Taxonomy" id="1538716"/>
    <lineage>
        <taxon>Eukaryota</taxon>
        <taxon>Metazoa</taxon>
        <taxon>Ecdysozoa</taxon>
        <taxon>Nematoda</taxon>
        <taxon>Chromadorea</taxon>
        <taxon>Rhabditida</taxon>
        <taxon>Rhabditina</taxon>
        <taxon>Diplogasteromorpha</taxon>
        <taxon>Diplogasteroidea</taxon>
        <taxon>Neodiplogasteridae</taxon>
        <taxon>Pristionchus</taxon>
    </lineage>
</organism>
<sequence>NTSIPPSFPHLLPLLSIAPHNVALPPSPWTPSSSPHSDCRLHSLHLSISSWCSSCDSRRSSSPPPSSWSSSLWLQWTSSSSLLSVL</sequence>
<dbReference type="EMBL" id="BTSY01000005">
    <property type="protein sequence ID" value="GMT28857.1"/>
    <property type="molecule type" value="Genomic_DNA"/>
</dbReference>
<proteinExistence type="predicted"/>
<evidence type="ECO:0000313" key="2">
    <source>
        <dbReference type="Proteomes" id="UP001432322"/>
    </source>
</evidence>
<reference evidence="1" key="1">
    <citation type="submission" date="2023-10" db="EMBL/GenBank/DDBJ databases">
        <title>Genome assembly of Pristionchus species.</title>
        <authorList>
            <person name="Yoshida K."/>
            <person name="Sommer R.J."/>
        </authorList>
    </citation>
    <scope>NUCLEOTIDE SEQUENCE</scope>
    <source>
        <strain evidence="1">RS5133</strain>
    </source>
</reference>
<protein>
    <submittedName>
        <fullName evidence="1">Uncharacterized protein</fullName>
    </submittedName>
</protein>
<name>A0AAV5WFY9_9BILA</name>
<dbReference type="Proteomes" id="UP001432322">
    <property type="component" value="Unassembled WGS sequence"/>
</dbReference>
<accession>A0AAV5WFY9</accession>
<evidence type="ECO:0000313" key="1">
    <source>
        <dbReference type="EMBL" id="GMT28857.1"/>
    </source>
</evidence>